<dbReference type="GO" id="GO:0016757">
    <property type="term" value="F:glycosyltransferase activity"/>
    <property type="evidence" value="ECO:0007669"/>
    <property type="project" value="InterPro"/>
</dbReference>
<evidence type="ECO:0000259" key="3">
    <source>
        <dbReference type="Pfam" id="PF13439"/>
    </source>
</evidence>
<dbReference type="PANTHER" id="PTHR46401:SF2">
    <property type="entry name" value="GLYCOSYLTRANSFERASE WBBK-RELATED"/>
    <property type="match status" value="1"/>
</dbReference>
<protein>
    <submittedName>
        <fullName evidence="4">Group 1 glycosyl transferase</fullName>
    </submittedName>
</protein>
<evidence type="ECO:0000313" key="4">
    <source>
        <dbReference type="EMBL" id="BAY97939.1"/>
    </source>
</evidence>
<sequence>MIKLYYDYQIFSWSKYGGISRYIYEIATRTAKINTFEVQIVAGFYVNKYLEKCSVDLVKGWQIPLIPKSSKIIGAINAELSKIWLNHSNPDIVHETFYSRSRIAPKQCKTVITVYDMIHEKFAHLMPEKDRKFSLIKAEAIRRADHIICISQNTKQDLIEILEIDPKIISTIYLGYSLQSHKNIEETPKISDPYILYVGERRLEYKNFKKLLQAYASRRVIFDNFKLVCCGVKSFSDDEIAMIKSFDLDDAHVIYVPGDDKILANLYTNASAFIYPSLYEGFGIPPLEAMSFSCPVVCSNTSSIPEIVADAGEYFNPYELESIADALERVLFSQVRTKELVMKGKERVNYFSWDTCAEQTQLVYNSLQ</sequence>
<evidence type="ECO:0000256" key="1">
    <source>
        <dbReference type="ARBA" id="ARBA00022679"/>
    </source>
</evidence>
<feature type="domain" description="Glycosyltransferase subfamily 4-like N-terminal" evidence="3">
    <location>
        <begin position="16"/>
        <end position="178"/>
    </location>
</feature>
<accession>A0A1Z4MWX2</accession>
<keyword evidence="5" id="KW-1185">Reference proteome</keyword>
<dbReference type="Pfam" id="PF00534">
    <property type="entry name" value="Glycos_transf_1"/>
    <property type="match status" value="1"/>
</dbReference>
<dbReference type="SUPFAM" id="SSF53756">
    <property type="entry name" value="UDP-Glycosyltransferase/glycogen phosphorylase"/>
    <property type="match status" value="1"/>
</dbReference>
<dbReference type="KEGG" id="ttq:NIES37_18870"/>
<reference evidence="4 5" key="1">
    <citation type="submission" date="2017-06" db="EMBL/GenBank/DDBJ databases">
        <title>Genome sequencing of cyanobaciteial culture collection at National Institute for Environmental Studies (NIES).</title>
        <authorList>
            <person name="Hirose Y."/>
            <person name="Shimura Y."/>
            <person name="Fujisawa T."/>
            <person name="Nakamura Y."/>
            <person name="Kawachi M."/>
        </authorList>
    </citation>
    <scope>NUCLEOTIDE SEQUENCE [LARGE SCALE GENOMIC DNA]</scope>
    <source>
        <strain evidence="4 5">NIES-37</strain>
    </source>
</reference>
<dbReference type="CDD" id="cd03809">
    <property type="entry name" value="GT4_MtfB-like"/>
    <property type="match status" value="1"/>
</dbReference>
<feature type="domain" description="Glycosyl transferase family 1" evidence="2">
    <location>
        <begin position="191"/>
        <end position="343"/>
    </location>
</feature>
<keyword evidence="1 4" id="KW-0808">Transferase</keyword>
<dbReference type="InterPro" id="IPR001296">
    <property type="entry name" value="Glyco_trans_1"/>
</dbReference>
<evidence type="ECO:0000313" key="5">
    <source>
        <dbReference type="Proteomes" id="UP000218785"/>
    </source>
</evidence>
<name>A0A1Z4MWX2_9CYAN</name>
<dbReference type="Proteomes" id="UP000218785">
    <property type="component" value="Chromosome"/>
</dbReference>
<organism evidence="4 5">
    <name type="scientific">Tolypothrix tenuis PCC 7101</name>
    <dbReference type="NCBI Taxonomy" id="231146"/>
    <lineage>
        <taxon>Bacteria</taxon>
        <taxon>Bacillati</taxon>
        <taxon>Cyanobacteriota</taxon>
        <taxon>Cyanophyceae</taxon>
        <taxon>Nostocales</taxon>
        <taxon>Tolypothrichaceae</taxon>
        <taxon>Tolypothrix</taxon>
    </lineage>
</organism>
<dbReference type="AlphaFoldDB" id="A0A1Z4MWX2"/>
<dbReference type="RefSeq" id="WP_096574994.1">
    <property type="nucleotide sequence ID" value="NZ_CAWNJS010000001.1"/>
</dbReference>
<evidence type="ECO:0000259" key="2">
    <source>
        <dbReference type="Pfam" id="PF00534"/>
    </source>
</evidence>
<dbReference type="GO" id="GO:0009103">
    <property type="term" value="P:lipopolysaccharide biosynthetic process"/>
    <property type="evidence" value="ECO:0007669"/>
    <property type="project" value="TreeGrafter"/>
</dbReference>
<dbReference type="Pfam" id="PF13439">
    <property type="entry name" value="Glyco_transf_4"/>
    <property type="match status" value="1"/>
</dbReference>
<dbReference type="InterPro" id="IPR028098">
    <property type="entry name" value="Glyco_trans_4-like_N"/>
</dbReference>
<proteinExistence type="predicted"/>
<dbReference type="PANTHER" id="PTHR46401">
    <property type="entry name" value="GLYCOSYLTRANSFERASE WBBK-RELATED"/>
    <property type="match status" value="1"/>
</dbReference>
<dbReference type="Gene3D" id="3.40.50.2000">
    <property type="entry name" value="Glycogen Phosphorylase B"/>
    <property type="match status" value="2"/>
</dbReference>
<gene>
    <name evidence="4" type="ORF">NIES37_18870</name>
</gene>
<dbReference type="EMBL" id="AP018248">
    <property type="protein sequence ID" value="BAY97939.1"/>
    <property type="molecule type" value="Genomic_DNA"/>
</dbReference>